<keyword evidence="1" id="KW-1133">Transmembrane helix</keyword>
<evidence type="ECO:0000256" key="1">
    <source>
        <dbReference type="SAM" id="Phobius"/>
    </source>
</evidence>
<accession>A0A1X2GU95</accession>
<protein>
    <submittedName>
        <fullName evidence="2">Uncharacterized protein</fullName>
    </submittedName>
</protein>
<evidence type="ECO:0000313" key="2">
    <source>
        <dbReference type="EMBL" id="ORX61583.1"/>
    </source>
</evidence>
<gene>
    <name evidence="2" type="ORF">DM01DRAFT_1125384</name>
</gene>
<dbReference type="Proteomes" id="UP000242146">
    <property type="component" value="Unassembled WGS sequence"/>
</dbReference>
<proteinExistence type="predicted"/>
<reference evidence="2 3" key="1">
    <citation type="submission" date="2016-07" db="EMBL/GenBank/DDBJ databases">
        <title>Pervasive Adenine N6-methylation of Active Genes in Fungi.</title>
        <authorList>
            <consortium name="DOE Joint Genome Institute"/>
            <person name="Mondo S.J."/>
            <person name="Dannebaum R.O."/>
            <person name="Kuo R.C."/>
            <person name="Labutti K."/>
            <person name="Haridas S."/>
            <person name="Kuo A."/>
            <person name="Salamov A."/>
            <person name="Ahrendt S.R."/>
            <person name="Lipzen A."/>
            <person name="Sullivan W."/>
            <person name="Andreopoulos W.B."/>
            <person name="Clum A."/>
            <person name="Lindquist E."/>
            <person name="Daum C."/>
            <person name="Ramamoorthy G.K."/>
            <person name="Gryganskyi A."/>
            <person name="Culley D."/>
            <person name="Magnuson J.K."/>
            <person name="James T.Y."/>
            <person name="O'Malley M.A."/>
            <person name="Stajich J.E."/>
            <person name="Spatafora J.W."/>
            <person name="Visel A."/>
            <person name="Grigoriev I.V."/>
        </authorList>
    </citation>
    <scope>NUCLEOTIDE SEQUENCE [LARGE SCALE GENOMIC DNA]</scope>
    <source>
        <strain evidence="2 3">NRRL 3301</strain>
    </source>
</reference>
<keyword evidence="1" id="KW-0812">Transmembrane</keyword>
<organism evidence="2 3">
    <name type="scientific">Hesseltinella vesiculosa</name>
    <dbReference type="NCBI Taxonomy" id="101127"/>
    <lineage>
        <taxon>Eukaryota</taxon>
        <taxon>Fungi</taxon>
        <taxon>Fungi incertae sedis</taxon>
        <taxon>Mucoromycota</taxon>
        <taxon>Mucoromycotina</taxon>
        <taxon>Mucoromycetes</taxon>
        <taxon>Mucorales</taxon>
        <taxon>Cunninghamellaceae</taxon>
        <taxon>Hesseltinella</taxon>
    </lineage>
</organism>
<dbReference type="PROSITE" id="PS51257">
    <property type="entry name" value="PROKAR_LIPOPROTEIN"/>
    <property type="match status" value="1"/>
</dbReference>
<comment type="caution">
    <text evidence="2">The sequence shown here is derived from an EMBL/GenBank/DDBJ whole genome shotgun (WGS) entry which is preliminary data.</text>
</comment>
<keyword evidence="3" id="KW-1185">Reference proteome</keyword>
<dbReference type="EMBL" id="MCGT01000003">
    <property type="protein sequence ID" value="ORX61583.1"/>
    <property type="molecule type" value="Genomic_DNA"/>
</dbReference>
<evidence type="ECO:0000313" key="3">
    <source>
        <dbReference type="Proteomes" id="UP000242146"/>
    </source>
</evidence>
<dbReference type="AlphaFoldDB" id="A0A1X2GU95"/>
<name>A0A1X2GU95_9FUNG</name>
<keyword evidence="1" id="KW-0472">Membrane</keyword>
<feature type="transmembrane region" description="Helical" evidence="1">
    <location>
        <begin position="21"/>
        <end position="42"/>
    </location>
</feature>
<sequence>MFFFGCRNRPINRRARKGNPSAFFFSAACFFLLRLIPLFFFFPLSMQRHVLQDLDVATSLFESLTPAAESEPMSNETKRMLLSVAKLKRHLPTHGQDVIKVNYTERARLGNFCRAGTHMAIFILIVDNVRSL</sequence>